<gene>
    <name evidence="1" type="ORF">LCGC14_1285520</name>
</gene>
<protein>
    <submittedName>
        <fullName evidence="1">Uncharacterized protein</fullName>
    </submittedName>
</protein>
<comment type="caution">
    <text evidence="1">The sequence shown here is derived from an EMBL/GenBank/DDBJ whole genome shotgun (WGS) entry which is preliminary data.</text>
</comment>
<dbReference type="EMBL" id="LAZR01007356">
    <property type="protein sequence ID" value="KKM85791.1"/>
    <property type="molecule type" value="Genomic_DNA"/>
</dbReference>
<reference evidence="1" key="1">
    <citation type="journal article" date="2015" name="Nature">
        <title>Complex archaea that bridge the gap between prokaryotes and eukaryotes.</title>
        <authorList>
            <person name="Spang A."/>
            <person name="Saw J.H."/>
            <person name="Jorgensen S.L."/>
            <person name="Zaremba-Niedzwiedzka K."/>
            <person name="Martijn J."/>
            <person name="Lind A.E."/>
            <person name="van Eijk R."/>
            <person name="Schleper C."/>
            <person name="Guy L."/>
            <person name="Ettema T.J."/>
        </authorList>
    </citation>
    <scope>NUCLEOTIDE SEQUENCE</scope>
</reference>
<name>A0A0F9LEZ4_9ZZZZ</name>
<dbReference type="AlphaFoldDB" id="A0A0F9LEZ4"/>
<accession>A0A0F9LEZ4</accession>
<organism evidence="1">
    <name type="scientific">marine sediment metagenome</name>
    <dbReference type="NCBI Taxonomy" id="412755"/>
    <lineage>
        <taxon>unclassified sequences</taxon>
        <taxon>metagenomes</taxon>
        <taxon>ecological metagenomes</taxon>
    </lineage>
</organism>
<sequence>MNANERSRQEDDLRFRTVTEPMNACPGCAHDMGFALRAEPTLHRCADCGGYVGEISEATARTLYRPTFATANHLDALRYIDFSYPDGHRFHGWIETTPERGRIVQAG</sequence>
<evidence type="ECO:0000313" key="1">
    <source>
        <dbReference type="EMBL" id="KKM85791.1"/>
    </source>
</evidence>
<proteinExistence type="predicted"/>